<dbReference type="PROSITE" id="PS50853">
    <property type="entry name" value="FN3"/>
    <property type="match status" value="1"/>
</dbReference>
<proteinExistence type="predicted"/>
<dbReference type="InterPro" id="IPR013783">
    <property type="entry name" value="Ig-like_fold"/>
</dbReference>
<accession>A0A8E1R2A1</accession>
<dbReference type="SMART" id="SM00060">
    <property type="entry name" value="FN3"/>
    <property type="match status" value="1"/>
</dbReference>
<evidence type="ECO:0000256" key="1">
    <source>
        <dbReference type="SAM" id="MobiDB-lite"/>
    </source>
</evidence>
<dbReference type="InterPro" id="IPR036116">
    <property type="entry name" value="FN3_sf"/>
</dbReference>
<dbReference type="InterPro" id="IPR003961">
    <property type="entry name" value="FN3_dom"/>
</dbReference>
<dbReference type="Proteomes" id="UP000036951">
    <property type="component" value="Unassembled WGS sequence"/>
</dbReference>
<feature type="region of interest" description="Disordered" evidence="1">
    <location>
        <begin position="73"/>
        <end position="93"/>
    </location>
</feature>
<evidence type="ECO:0000259" key="2">
    <source>
        <dbReference type="PROSITE" id="PS50853"/>
    </source>
</evidence>
<sequence>MEALGAFWGDFVGLYIPYTLPENENAPAKVQDLKATPDMTGSMKSTLTWTNPSLQWNKKELTDLKEVQIYKDGSETPAATLPAEGKEGQEMSWTDETPNAGINTYYVVPCNEFGKGIKDSISVFVGEDVPGAVGNIVVKNNGESVTVTWDAPEYGMNGGYVNPEGLKYTIIRYPDEIEIAKDQTETTFTDTNLGNQQCYYYTIQTSNVTGVGETTETEKFIAGAAYTTPVKFNFTDQILSEAWTNLGDWEWSGGSMAGDEGMMTTTHQRENCWLISPDVKLEAGKTYKITTKIKTYYGPNGCKEDFRIAVGQGKTAGDMTNVLREEKDYSADEYYYVKTFEDIVEIKETGVYNYGIDVSLVTGDDIFSLQEVTIEEIHPVDMSAVSLDGIIDAVCNGNNTCKVKLYNNSYKTADKYEVKIARVDNGNYVVLGSTTDVPAVEMFKTAEVTVTYVPDVEDQVELVGLVEIEGDGDESNNVTEPYTVNVLPEGMPPYNVLVTDENTIGDDTRIPMSFIVGESMTQTLYFADEINVETDGSISRIAYEYTGNEITSVLGPVDVKIYMCNTDKTIFKTESEAIPLEDMTQVYEGSVTINPGTNFMSFILSEEFEYKKDKNLCIAVVKNGLVGNDYPALFKMFNNDDFENTRSILSDGSPMAYWKVPVIHMAVRGIAGSIENVNIGANSVWYDSKTSTLNFNENNLKKVYVYDISGKMIKMFNLNGSQNSLAVNLPVGLYIIHTVAADGSMNNVKVNVCR</sequence>
<dbReference type="NCBIfam" id="TIGR04183">
    <property type="entry name" value="Por_Secre_tail"/>
    <property type="match status" value="1"/>
</dbReference>
<protein>
    <recommendedName>
        <fullName evidence="2">Fibronectin type-III domain-containing protein</fullName>
    </recommendedName>
</protein>
<keyword evidence="4" id="KW-1185">Reference proteome</keyword>
<organism evidence="3 4">
    <name type="scientific">Xylanibacter rarus</name>
    <dbReference type="NCBI Taxonomy" id="1676614"/>
    <lineage>
        <taxon>Bacteria</taxon>
        <taxon>Pseudomonadati</taxon>
        <taxon>Bacteroidota</taxon>
        <taxon>Bacteroidia</taxon>
        <taxon>Bacteroidales</taxon>
        <taxon>Prevotellaceae</taxon>
        <taxon>Xylanibacter</taxon>
    </lineage>
</organism>
<comment type="caution">
    <text evidence="3">The sequence shown here is derived from an EMBL/GenBank/DDBJ whole genome shotgun (WGS) entry which is preliminary data.</text>
</comment>
<evidence type="ECO:0000313" key="3">
    <source>
        <dbReference type="EMBL" id="KOO69012.1"/>
    </source>
</evidence>
<reference evidence="3 4" key="1">
    <citation type="submission" date="2015-06" db="EMBL/GenBank/DDBJ databases">
        <title>Prevotella sp. 109, sp. nov., a novel member of the family Prevotellaceae isolated from human faeces.</title>
        <authorList>
            <person name="Shkoporov A.N."/>
            <person name="Chaplin A.V."/>
            <person name="Kafarskaia L.I."/>
            <person name="Efimov B.A."/>
        </authorList>
    </citation>
    <scope>NUCLEOTIDE SEQUENCE [LARGE SCALE GENOMIC DNA]</scope>
    <source>
        <strain evidence="3 4">109</strain>
    </source>
</reference>
<name>A0A8E1R2A1_9BACT</name>
<dbReference type="EMBL" id="LFQU01000006">
    <property type="protein sequence ID" value="KOO69012.1"/>
    <property type="molecule type" value="Genomic_DNA"/>
</dbReference>
<dbReference type="AlphaFoldDB" id="A0A8E1R2A1"/>
<dbReference type="CDD" id="cd00063">
    <property type="entry name" value="FN3"/>
    <property type="match status" value="1"/>
</dbReference>
<dbReference type="SUPFAM" id="SSF49265">
    <property type="entry name" value="Fibronectin type III"/>
    <property type="match status" value="1"/>
</dbReference>
<evidence type="ECO:0000313" key="4">
    <source>
        <dbReference type="Proteomes" id="UP000036951"/>
    </source>
</evidence>
<feature type="domain" description="Fibronectin type-III" evidence="2">
    <location>
        <begin position="129"/>
        <end position="225"/>
    </location>
</feature>
<dbReference type="InterPro" id="IPR026444">
    <property type="entry name" value="Secre_tail"/>
</dbReference>
<dbReference type="Gene3D" id="2.60.40.10">
    <property type="entry name" value="Immunoglobulins"/>
    <property type="match status" value="1"/>
</dbReference>
<gene>
    <name evidence="3" type="ORF">ACU52_04935</name>
</gene>